<gene>
    <name evidence="2" type="ORF">ACFO0N_01205</name>
</gene>
<name>A0ABD5P7B8_9EURY</name>
<evidence type="ECO:0000259" key="1">
    <source>
        <dbReference type="Pfam" id="PF18545"/>
    </source>
</evidence>
<accession>A0ABD5P7B8</accession>
<dbReference type="InterPro" id="IPR040624">
    <property type="entry name" value="HalOD1"/>
</dbReference>
<protein>
    <submittedName>
        <fullName evidence="2">HalOD1 output domain-containing protein</fullName>
    </submittedName>
</protein>
<keyword evidence="3" id="KW-1185">Reference proteome</keyword>
<dbReference type="AlphaFoldDB" id="A0ABD5P7B8"/>
<evidence type="ECO:0000313" key="2">
    <source>
        <dbReference type="EMBL" id="MFC4356562.1"/>
    </source>
</evidence>
<feature type="domain" description="Halobacterial output" evidence="1">
    <location>
        <begin position="29"/>
        <end position="101"/>
    </location>
</feature>
<evidence type="ECO:0000313" key="3">
    <source>
        <dbReference type="Proteomes" id="UP001595921"/>
    </source>
</evidence>
<proteinExistence type="predicted"/>
<dbReference type="EMBL" id="JBHSDS010000002">
    <property type="protein sequence ID" value="MFC4356562.1"/>
    <property type="molecule type" value="Genomic_DNA"/>
</dbReference>
<organism evidence="2 3">
    <name type="scientific">Halobium salinum</name>
    <dbReference type="NCBI Taxonomy" id="1364940"/>
    <lineage>
        <taxon>Archaea</taxon>
        <taxon>Methanobacteriati</taxon>
        <taxon>Methanobacteriota</taxon>
        <taxon>Stenosarchaea group</taxon>
        <taxon>Halobacteria</taxon>
        <taxon>Halobacteriales</taxon>
        <taxon>Haloferacaceae</taxon>
        <taxon>Halobium</taxon>
    </lineage>
</organism>
<sequence>MRSHDIKSMVESNQPGVAHRVSFDTDSGRSLSTAVAFAVAEARGVDPVDLAPDTVLADLVDTEVLDVLVDDDRPAPEEWEFEFSLGGEMVNIASDGTITVRQG</sequence>
<reference evidence="2 3" key="1">
    <citation type="journal article" date="2019" name="Int. J. Syst. Evol. Microbiol.">
        <title>The Global Catalogue of Microorganisms (GCM) 10K type strain sequencing project: providing services to taxonomists for standard genome sequencing and annotation.</title>
        <authorList>
            <consortium name="The Broad Institute Genomics Platform"/>
            <consortium name="The Broad Institute Genome Sequencing Center for Infectious Disease"/>
            <person name="Wu L."/>
            <person name="Ma J."/>
        </authorList>
    </citation>
    <scope>NUCLEOTIDE SEQUENCE [LARGE SCALE GENOMIC DNA]</scope>
    <source>
        <strain evidence="2 3">CGMCC 1.12553</strain>
    </source>
</reference>
<dbReference type="Pfam" id="PF18545">
    <property type="entry name" value="HalOD1"/>
    <property type="match status" value="1"/>
</dbReference>
<dbReference type="RefSeq" id="WP_267624998.1">
    <property type="nucleotide sequence ID" value="NZ_JAODIW010000010.1"/>
</dbReference>
<comment type="caution">
    <text evidence="2">The sequence shown here is derived from an EMBL/GenBank/DDBJ whole genome shotgun (WGS) entry which is preliminary data.</text>
</comment>
<dbReference type="Proteomes" id="UP001595921">
    <property type="component" value="Unassembled WGS sequence"/>
</dbReference>